<feature type="domain" description="N-acetyltransferase" evidence="1">
    <location>
        <begin position="213"/>
        <end position="374"/>
    </location>
</feature>
<dbReference type="Gene3D" id="3.40.630.30">
    <property type="match status" value="1"/>
</dbReference>
<keyword evidence="2" id="KW-0808">Transferase</keyword>
<evidence type="ECO:0000259" key="1">
    <source>
        <dbReference type="PROSITE" id="PS51186"/>
    </source>
</evidence>
<dbReference type="EMBL" id="FNGY01000004">
    <property type="protein sequence ID" value="SDM61043.1"/>
    <property type="molecule type" value="Genomic_DNA"/>
</dbReference>
<name>A0A1G9UMF9_9SPHI</name>
<dbReference type="PROSITE" id="PS51186">
    <property type="entry name" value="GNAT"/>
    <property type="match status" value="1"/>
</dbReference>
<dbReference type="PANTHER" id="PTHR43792:SF1">
    <property type="entry name" value="N-ACETYLTRANSFERASE DOMAIN-CONTAINING PROTEIN"/>
    <property type="match status" value="1"/>
</dbReference>
<evidence type="ECO:0000313" key="3">
    <source>
        <dbReference type="Proteomes" id="UP000183200"/>
    </source>
</evidence>
<reference evidence="3" key="1">
    <citation type="submission" date="2016-10" db="EMBL/GenBank/DDBJ databases">
        <authorList>
            <person name="Varghese N."/>
            <person name="Submissions S."/>
        </authorList>
    </citation>
    <scope>NUCLEOTIDE SEQUENCE [LARGE SCALE GENOMIC DNA]</scope>
    <source>
        <strain evidence="3">DSM 19110</strain>
    </source>
</reference>
<sequence>MGKLINGIFGGFHGRIGNLVGYTLKGKYVIRKIGRSSKPLTPGRKANCQKMTLVNEILSPSLPAIQVGYRLVVAGTDRNEYNEAVSYNKKNALQGTYPNTSLDYSKVLLSMGTLPVAIHPSISQTDDKITFNWQLPSEIERMTHDDRAMLVVYFPDLKISQCDLIGSKRIEGTHTLKIAQEHINERMEAYISFVKDNGREVSDSAYAGALNARKTLEISEKINPKTEHSNQDSDYACSDFDIISYREYLLDLGTAIAAPKSGPDKIITSGWSIYVLKSKVGNQRIGDCYLRLQKNDKFTAEMKVSISPEEQRKGYAKEASAAMISLLFNKSEVNRIVKIVDAQDEAAIALLKSLGFKEEEYFKESAFSDGKWVSEYQFALLKSDWHIS</sequence>
<dbReference type="RefSeq" id="WP_074607430.1">
    <property type="nucleotide sequence ID" value="NZ_FNGY01000004.1"/>
</dbReference>
<organism evidence="2 3">
    <name type="scientific">Pedobacter steynii</name>
    <dbReference type="NCBI Taxonomy" id="430522"/>
    <lineage>
        <taxon>Bacteria</taxon>
        <taxon>Pseudomonadati</taxon>
        <taxon>Bacteroidota</taxon>
        <taxon>Sphingobacteriia</taxon>
        <taxon>Sphingobacteriales</taxon>
        <taxon>Sphingobacteriaceae</taxon>
        <taxon>Pedobacter</taxon>
    </lineage>
</organism>
<dbReference type="PANTHER" id="PTHR43792">
    <property type="entry name" value="GNAT FAMILY, PUTATIVE (AFU_ORTHOLOGUE AFUA_3G00765)-RELATED-RELATED"/>
    <property type="match status" value="1"/>
</dbReference>
<dbReference type="Pfam" id="PF19781">
    <property type="entry name" value="DUF6266"/>
    <property type="match status" value="1"/>
</dbReference>
<dbReference type="Proteomes" id="UP000183200">
    <property type="component" value="Unassembled WGS sequence"/>
</dbReference>
<dbReference type="InterPro" id="IPR051531">
    <property type="entry name" value="N-acetyltransferase"/>
</dbReference>
<keyword evidence="3" id="KW-1185">Reference proteome</keyword>
<evidence type="ECO:0000313" key="2">
    <source>
        <dbReference type="EMBL" id="SDM61043.1"/>
    </source>
</evidence>
<dbReference type="AlphaFoldDB" id="A0A1G9UMF9"/>
<proteinExistence type="predicted"/>
<dbReference type="GO" id="GO:0016747">
    <property type="term" value="F:acyltransferase activity, transferring groups other than amino-acyl groups"/>
    <property type="evidence" value="ECO:0007669"/>
    <property type="project" value="InterPro"/>
</dbReference>
<protein>
    <submittedName>
        <fullName evidence="2">Acetyltransferase (GNAT) domain-containing protein</fullName>
    </submittedName>
</protein>
<dbReference type="InterPro" id="IPR000182">
    <property type="entry name" value="GNAT_dom"/>
</dbReference>
<dbReference type="SUPFAM" id="SSF55729">
    <property type="entry name" value="Acyl-CoA N-acyltransferases (Nat)"/>
    <property type="match status" value="1"/>
</dbReference>
<dbReference type="OrthoDB" id="741302at2"/>
<gene>
    <name evidence="2" type="ORF">SAMN05421820_104216</name>
</gene>
<dbReference type="Pfam" id="PF13302">
    <property type="entry name" value="Acetyltransf_3"/>
    <property type="match status" value="1"/>
</dbReference>
<dbReference type="InterPro" id="IPR016181">
    <property type="entry name" value="Acyl_CoA_acyltransferase"/>
</dbReference>
<accession>A0A1G9UMF9</accession>
<dbReference type="InterPro" id="IPR046233">
    <property type="entry name" value="DUF6266"/>
</dbReference>